<dbReference type="EMBL" id="AFUV01000004">
    <property type="protein sequence ID" value="EGV07306.1"/>
    <property type="molecule type" value="Genomic_DNA"/>
</dbReference>
<organism evidence="1 2">
    <name type="scientific">Haemophilus pittmaniae HK 85</name>
    <dbReference type="NCBI Taxonomy" id="1035188"/>
    <lineage>
        <taxon>Bacteria</taxon>
        <taxon>Pseudomonadati</taxon>
        <taxon>Pseudomonadota</taxon>
        <taxon>Gammaproteobacteria</taxon>
        <taxon>Pasteurellales</taxon>
        <taxon>Pasteurellaceae</taxon>
        <taxon>Haemophilus</taxon>
    </lineage>
</organism>
<evidence type="ECO:0000313" key="1">
    <source>
        <dbReference type="EMBL" id="EGV07306.1"/>
    </source>
</evidence>
<comment type="caution">
    <text evidence="1">The sequence shown here is derived from an EMBL/GenBank/DDBJ whole genome shotgun (WGS) entry which is preliminary data.</text>
</comment>
<reference evidence="1 2" key="1">
    <citation type="submission" date="2011-07" db="EMBL/GenBank/DDBJ databases">
        <authorList>
            <person name="Harkins D.M."/>
            <person name="Madupu R."/>
            <person name="Durkin A.S."/>
            <person name="Torralba M."/>
            <person name="Methe B."/>
            <person name="Sutton G.G."/>
            <person name="Nelson K.E."/>
        </authorList>
    </citation>
    <scope>NUCLEOTIDE SEQUENCE [LARGE SCALE GENOMIC DNA]</scope>
    <source>
        <strain evidence="1 2">HK 85</strain>
    </source>
</reference>
<dbReference type="AlphaFoldDB" id="F9Q6J7"/>
<gene>
    <name evidence="1" type="ORF">HMPREF9952_2262</name>
</gene>
<sequence length="41" mass="4941">MQELICNKVKNSPHIRIAFRMREKSGRIPCTQFFSLFKEKQ</sequence>
<proteinExistence type="predicted"/>
<dbReference type="STRING" id="1035188.HMPREF9952_2262"/>
<name>F9Q6J7_9PAST</name>
<evidence type="ECO:0000313" key="2">
    <source>
        <dbReference type="Proteomes" id="UP000006235"/>
    </source>
</evidence>
<dbReference type="Proteomes" id="UP000006235">
    <property type="component" value="Unassembled WGS sequence"/>
</dbReference>
<protein>
    <submittedName>
        <fullName evidence="1">Uncharacterized protein</fullName>
    </submittedName>
</protein>
<accession>F9Q6J7</accession>